<dbReference type="AlphaFoldDB" id="A6NZ67"/>
<reference evidence="1 2" key="1">
    <citation type="submission" date="2007-04" db="EMBL/GenBank/DDBJ databases">
        <authorList>
            <person name="Fulton L."/>
            <person name="Clifton S."/>
            <person name="Fulton B."/>
            <person name="Xu J."/>
            <person name="Minx P."/>
            <person name="Pepin K.H."/>
            <person name="Johnson M."/>
            <person name="Thiruvilangam P."/>
            <person name="Bhonagiri V."/>
            <person name="Nash W.E."/>
            <person name="Mardis E.R."/>
            <person name="Wilson R.K."/>
        </authorList>
    </citation>
    <scope>NUCLEOTIDE SEQUENCE [LARGE SCALE GENOMIC DNA]</scope>
    <source>
        <strain evidence="1 2">ATCC 29799</strain>
    </source>
</reference>
<accession>A6NZ67</accession>
<protein>
    <submittedName>
        <fullName evidence="1">Uncharacterized protein</fullName>
    </submittedName>
</protein>
<dbReference type="Proteomes" id="UP000003639">
    <property type="component" value="Unassembled WGS sequence"/>
</dbReference>
<evidence type="ECO:0000313" key="1">
    <source>
        <dbReference type="EMBL" id="EDM98715.1"/>
    </source>
</evidence>
<proteinExistence type="predicted"/>
<comment type="caution">
    <text evidence="1">The sequence shown here is derived from an EMBL/GenBank/DDBJ whole genome shotgun (WGS) entry which is preliminary data.</text>
</comment>
<gene>
    <name evidence="1" type="ORF">BACCAP_03517</name>
</gene>
<reference evidence="1 2" key="2">
    <citation type="submission" date="2007-06" db="EMBL/GenBank/DDBJ databases">
        <title>Draft genome sequence of Pseudoflavonifractor capillosus ATCC 29799.</title>
        <authorList>
            <person name="Sudarsanam P."/>
            <person name="Ley R."/>
            <person name="Guruge J."/>
            <person name="Turnbaugh P.J."/>
            <person name="Mahowald M."/>
            <person name="Liep D."/>
            <person name="Gordon J."/>
        </authorList>
    </citation>
    <scope>NUCLEOTIDE SEQUENCE [LARGE SCALE GENOMIC DNA]</scope>
    <source>
        <strain evidence="1 2">ATCC 29799</strain>
    </source>
</reference>
<evidence type="ECO:0000313" key="2">
    <source>
        <dbReference type="Proteomes" id="UP000003639"/>
    </source>
</evidence>
<organism evidence="1 2">
    <name type="scientific">Pseudoflavonifractor capillosus ATCC 29799</name>
    <dbReference type="NCBI Taxonomy" id="411467"/>
    <lineage>
        <taxon>Bacteria</taxon>
        <taxon>Bacillati</taxon>
        <taxon>Bacillota</taxon>
        <taxon>Clostridia</taxon>
        <taxon>Eubacteriales</taxon>
        <taxon>Oscillospiraceae</taxon>
        <taxon>Pseudoflavonifractor</taxon>
    </lineage>
</organism>
<keyword evidence="2" id="KW-1185">Reference proteome</keyword>
<dbReference type="EMBL" id="AAXG02000032">
    <property type="protein sequence ID" value="EDM98715.1"/>
    <property type="molecule type" value="Genomic_DNA"/>
</dbReference>
<name>A6NZ67_9FIRM</name>
<dbReference type="STRING" id="411467.BACCAP_03517"/>
<sequence length="65" mass="7390">MVRSLLPPPAYPVFSPAVHQICLPFCQPELPSGTFYQNSCFQHTIYLPCAPFFSSACVFHQKHVY</sequence>